<keyword evidence="2" id="KW-0808">Transferase</keyword>
<protein>
    <submittedName>
        <fullName evidence="2">Sphingosine/diacylglycerol kinase-like enzyme</fullName>
    </submittedName>
</protein>
<dbReference type="EMBL" id="JUIW01000008">
    <property type="protein sequence ID" value="RYJ42015.1"/>
    <property type="molecule type" value="Genomic_DNA"/>
</dbReference>
<keyword evidence="2" id="KW-0418">Kinase</keyword>
<dbReference type="PANTHER" id="PTHR30492:SF0">
    <property type="entry name" value="METHYLGLYOXAL SYNTHASE"/>
    <property type="match status" value="1"/>
</dbReference>
<dbReference type="PROSITE" id="PS50146">
    <property type="entry name" value="DAGK"/>
    <property type="match status" value="1"/>
</dbReference>
<dbReference type="InterPro" id="IPR004363">
    <property type="entry name" value="Methylgl_synth"/>
</dbReference>
<reference evidence="2 3" key="1">
    <citation type="submission" date="2014-12" db="EMBL/GenBank/DDBJ databases">
        <title>Genome sequence of Flavobacterium beibuense RSKm HC5.</title>
        <authorList>
            <person name="Kim J.F."/>
            <person name="Song J.Y."/>
            <person name="Kwak M.-J."/>
            <person name="Lee S.-W."/>
        </authorList>
    </citation>
    <scope>NUCLEOTIDE SEQUENCE [LARGE SCALE GENOMIC DNA]</scope>
    <source>
        <strain evidence="2 3">RSKm HC5</strain>
    </source>
</reference>
<dbReference type="GO" id="GO:0005829">
    <property type="term" value="C:cytosol"/>
    <property type="evidence" value="ECO:0007669"/>
    <property type="project" value="TreeGrafter"/>
</dbReference>
<dbReference type="GO" id="GO:0016301">
    <property type="term" value="F:kinase activity"/>
    <property type="evidence" value="ECO:0007669"/>
    <property type="project" value="UniProtKB-KW"/>
</dbReference>
<keyword evidence="3" id="KW-1185">Reference proteome</keyword>
<evidence type="ECO:0000259" key="1">
    <source>
        <dbReference type="PROSITE" id="PS50146"/>
    </source>
</evidence>
<dbReference type="RefSeq" id="WP_242501871.1">
    <property type="nucleotide sequence ID" value="NZ_JUIW01000008.1"/>
</dbReference>
<dbReference type="SMART" id="SM00046">
    <property type="entry name" value="DAGKc"/>
    <property type="match status" value="1"/>
</dbReference>
<dbReference type="Pfam" id="PF19279">
    <property type="entry name" value="YegS_C"/>
    <property type="match status" value="1"/>
</dbReference>
<dbReference type="InterPro" id="IPR017438">
    <property type="entry name" value="ATP-NAD_kinase_N"/>
</dbReference>
<sequence length="300" mass="33023">MKKGNMSSQKEFLIVVNPIAGGNDKTDLLEAVREYADKENISLIEYETTGENDEEEIKKLYTKHKPERVLVAGGDGSVKMIAEAIGHEDVVIGVLPAGSANGLSVDLNLPNDVKQILEIAFHGDFMQMDMVNINGKKSLHLSDIGVNAELIRNYEGSNIRGKLGYVLQAFNTLTELQDPFHAIIEANGNTLETEARMIVIANTKRYGTGVTINPIGKMDDGKFEIVILKSLDLIFITKVLAGKMPIESHKDVEIISTEDALITTDVPVCFQIDGEFCGEIDRLDIKILHKQMKIAVPKTT</sequence>
<name>A0A444W7Z0_9FLAO</name>
<dbReference type="InterPro" id="IPR016064">
    <property type="entry name" value="NAD/diacylglycerol_kinase_sf"/>
</dbReference>
<evidence type="ECO:0000313" key="3">
    <source>
        <dbReference type="Proteomes" id="UP000289775"/>
    </source>
</evidence>
<dbReference type="GO" id="GO:0019242">
    <property type="term" value="P:methylglyoxal biosynthetic process"/>
    <property type="evidence" value="ECO:0007669"/>
    <property type="project" value="InterPro"/>
</dbReference>
<dbReference type="Gene3D" id="3.40.50.10330">
    <property type="entry name" value="Probable inorganic polyphosphate/atp-NAD kinase, domain 1"/>
    <property type="match status" value="1"/>
</dbReference>
<dbReference type="Pfam" id="PF00781">
    <property type="entry name" value="DAGK_cat"/>
    <property type="match status" value="1"/>
</dbReference>
<dbReference type="Proteomes" id="UP000289775">
    <property type="component" value="Unassembled WGS sequence"/>
</dbReference>
<feature type="domain" description="DAGKc" evidence="1">
    <location>
        <begin position="7"/>
        <end position="137"/>
    </location>
</feature>
<proteinExistence type="predicted"/>
<dbReference type="Gene3D" id="2.60.200.40">
    <property type="match status" value="1"/>
</dbReference>
<comment type="caution">
    <text evidence="2">The sequence shown here is derived from an EMBL/GenBank/DDBJ whole genome shotgun (WGS) entry which is preliminary data.</text>
</comment>
<evidence type="ECO:0000313" key="2">
    <source>
        <dbReference type="EMBL" id="RYJ42015.1"/>
    </source>
</evidence>
<organism evidence="2 3">
    <name type="scientific">Flavobacterium beibuense</name>
    <dbReference type="NCBI Taxonomy" id="657326"/>
    <lineage>
        <taxon>Bacteria</taxon>
        <taxon>Pseudomonadati</taxon>
        <taxon>Bacteroidota</taxon>
        <taxon>Flavobacteriia</taxon>
        <taxon>Flavobacteriales</taxon>
        <taxon>Flavobacteriaceae</taxon>
        <taxon>Flavobacterium</taxon>
    </lineage>
</organism>
<dbReference type="PANTHER" id="PTHR30492">
    <property type="entry name" value="METHYLGLYOXAL SYNTHASE"/>
    <property type="match status" value="1"/>
</dbReference>
<dbReference type="InterPro" id="IPR001206">
    <property type="entry name" value="Diacylglycerol_kinase_cat_dom"/>
</dbReference>
<gene>
    <name evidence="2" type="ORF">NU09_2419</name>
</gene>
<dbReference type="InterPro" id="IPR045540">
    <property type="entry name" value="YegS/DAGK_C"/>
</dbReference>
<dbReference type="AlphaFoldDB" id="A0A444W7Z0"/>
<accession>A0A444W7Z0</accession>
<dbReference type="SUPFAM" id="SSF111331">
    <property type="entry name" value="NAD kinase/diacylglycerol kinase-like"/>
    <property type="match status" value="1"/>
</dbReference>
<dbReference type="GO" id="GO:0008929">
    <property type="term" value="F:methylglyoxal synthase activity"/>
    <property type="evidence" value="ECO:0007669"/>
    <property type="project" value="InterPro"/>
</dbReference>